<protein>
    <submittedName>
        <fullName evidence="1">Uncharacterized protein</fullName>
    </submittedName>
</protein>
<reference evidence="1 2" key="1">
    <citation type="journal article" date="2018" name="Front. Plant Sci.">
        <title>Red Clover (Trifolium pratense) and Zigzag Clover (T. medium) - A Picture of Genomic Similarities and Differences.</title>
        <authorList>
            <person name="Dluhosova J."/>
            <person name="Istvanek J."/>
            <person name="Nedelnik J."/>
            <person name="Repkova J."/>
        </authorList>
    </citation>
    <scope>NUCLEOTIDE SEQUENCE [LARGE SCALE GENOMIC DNA]</scope>
    <source>
        <strain evidence="2">cv. 10/8</strain>
        <tissue evidence="1">Leaf</tissue>
    </source>
</reference>
<keyword evidence="2" id="KW-1185">Reference proteome</keyword>
<proteinExistence type="predicted"/>
<dbReference type="AlphaFoldDB" id="A0A392VQB7"/>
<accession>A0A392VQB7</accession>
<name>A0A392VQB7_9FABA</name>
<dbReference type="Proteomes" id="UP000265520">
    <property type="component" value="Unassembled WGS sequence"/>
</dbReference>
<comment type="caution">
    <text evidence="1">The sequence shown here is derived from an EMBL/GenBank/DDBJ whole genome shotgun (WGS) entry which is preliminary data.</text>
</comment>
<organism evidence="1 2">
    <name type="scientific">Trifolium medium</name>
    <dbReference type="NCBI Taxonomy" id="97028"/>
    <lineage>
        <taxon>Eukaryota</taxon>
        <taxon>Viridiplantae</taxon>
        <taxon>Streptophyta</taxon>
        <taxon>Embryophyta</taxon>
        <taxon>Tracheophyta</taxon>
        <taxon>Spermatophyta</taxon>
        <taxon>Magnoliopsida</taxon>
        <taxon>eudicotyledons</taxon>
        <taxon>Gunneridae</taxon>
        <taxon>Pentapetalae</taxon>
        <taxon>rosids</taxon>
        <taxon>fabids</taxon>
        <taxon>Fabales</taxon>
        <taxon>Fabaceae</taxon>
        <taxon>Papilionoideae</taxon>
        <taxon>50 kb inversion clade</taxon>
        <taxon>NPAAA clade</taxon>
        <taxon>Hologalegina</taxon>
        <taxon>IRL clade</taxon>
        <taxon>Trifolieae</taxon>
        <taxon>Trifolium</taxon>
    </lineage>
</organism>
<evidence type="ECO:0000313" key="1">
    <source>
        <dbReference type="EMBL" id="MCI88620.1"/>
    </source>
</evidence>
<evidence type="ECO:0000313" key="2">
    <source>
        <dbReference type="Proteomes" id="UP000265520"/>
    </source>
</evidence>
<feature type="non-terminal residue" evidence="1">
    <location>
        <position position="40"/>
    </location>
</feature>
<sequence length="40" mass="4660">MCELRTLSQLLLRDFLNFIFVLRKGRGLFSILGITGVVYR</sequence>
<dbReference type="EMBL" id="LXQA011197761">
    <property type="protein sequence ID" value="MCI88620.1"/>
    <property type="molecule type" value="Genomic_DNA"/>
</dbReference>